<feature type="transmembrane region" description="Helical" evidence="13">
    <location>
        <begin position="205"/>
        <end position="227"/>
    </location>
</feature>
<dbReference type="GO" id="GO:0016020">
    <property type="term" value="C:membrane"/>
    <property type="evidence" value="ECO:0007669"/>
    <property type="project" value="UniProtKB-SubCell"/>
</dbReference>
<dbReference type="InterPro" id="IPR010432">
    <property type="entry name" value="RDD"/>
</dbReference>
<dbReference type="PANTHER" id="PTHR24363:SF0">
    <property type="entry name" value="SERINE_THREONINE KINASE LIKE DOMAIN CONTAINING 1"/>
    <property type="match status" value="1"/>
</dbReference>
<dbReference type="EMBL" id="CP021983">
    <property type="protein sequence ID" value="ASC69470.1"/>
    <property type="molecule type" value="Genomic_DNA"/>
</dbReference>
<dbReference type="PANTHER" id="PTHR24363">
    <property type="entry name" value="SERINE/THREONINE PROTEIN KINASE"/>
    <property type="match status" value="1"/>
</dbReference>
<evidence type="ECO:0000256" key="10">
    <source>
        <dbReference type="ARBA" id="ARBA00023136"/>
    </source>
</evidence>
<dbReference type="GO" id="GO:0004674">
    <property type="term" value="F:protein serine/threonine kinase activity"/>
    <property type="evidence" value="ECO:0007669"/>
    <property type="project" value="UniProtKB-KW"/>
</dbReference>
<dbReference type="AlphaFoldDB" id="A0A1Z3HGS7"/>
<evidence type="ECO:0000256" key="8">
    <source>
        <dbReference type="ARBA" id="ARBA00022840"/>
    </source>
</evidence>
<dbReference type="SUPFAM" id="SSF56112">
    <property type="entry name" value="Protein kinase-like (PK-like)"/>
    <property type="match status" value="1"/>
</dbReference>
<evidence type="ECO:0000256" key="1">
    <source>
        <dbReference type="ARBA" id="ARBA00004141"/>
    </source>
</evidence>
<comment type="catalytic activity">
    <reaction evidence="11">
        <text>L-threonyl-[protein] + ATP = O-phospho-L-threonyl-[protein] + ADP + H(+)</text>
        <dbReference type="Rhea" id="RHEA:46608"/>
        <dbReference type="Rhea" id="RHEA-COMP:11060"/>
        <dbReference type="Rhea" id="RHEA-COMP:11605"/>
        <dbReference type="ChEBI" id="CHEBI:15378"/>
        <dbReference type="ChEBI" id="CHEBI:30013"/>
        <dbReference type="ChEBI" id="CHEBI:30616"/>
        <dbReference type="ChEBI" id="CHEBI:61977"/>
        <dbReference type="ChEBI" id="CHEBI:456216"/>
        <dbReference type="EC" id="2.7.11.1"/>
    </reaction>
</comment>
<feature type="transmembrane region" description="Helical" evidence="13">
    <location>
        <begin position="266"/>
        <end position="284"/>
    </location>
</feature>
<accession>A0A1Z3HGS7</accession>
<keyword evidence="8" id="KW-0067">ATP-binding</keyword>
<evidence type="ECO:0000256" key="5">
    <source>
        <dbReference type="ARBA" id="ARBA00022692"/>
    </source>
</evidence>
<reference evidence="15 16" key="1">
    <citation type="journal article" date="2016" name="Biochim. Biophys. Acta">
        <title>Characterization of red-shifted phycobilisomes isolated from the chlorophyll f-containing cyanobacterium Halomicronema hongdechloris.</title>
        <authorList>
            <person name="Li Y."/>
            <person name="Lin Y."/>
            <person name="Garvey C.J."/>
            <person name="Birch D."/>
            <person name="Corkery R.W."/>
            <person name="Loughlin P.C."/>
            <person name="Scheer H."/>
            <person name="Willows R.D."/>
            <person name="Chen M."/>
        </authorList>
    </citation>
    <scope>NUCLEOTIDE SEQUENCE [LARGE SCALE GENOMIC DNA]</scope>
    <source>
        <strain evidence="15 16">C2206</strain>
    </source>
</reference>
<keyword evidence="7 15" id="KW-0418">Kinase</keyword>
<evidence type="ECO:0000256" key="6">
    <source>
        <dbReference type="ARBA" id="ARBA00022741"/>
    </source>
</evidence>
<evidence type="ECO:0000256" key="4">
    <source>
        <dbReference type="ARBA" id="ARBA00022679"/>
    </source>
</evidence>
<keyword evidence="5 13" id="KW-0812">Transmembrane</keyword>
<dbReference type="Pfam" id="PF06271">
    <property type="entry name" value="RDD"/>
    <property type="match status" value="1"/>
</dbReference>
<keyword evidence="10 13" id="KW-0472">Membrane</keyword>
<evidence type="ECO:0000256" key="13">
    <source>
        <dbReference type="SAM" id="Phobius"/>
    </source>
</evidence>
<evidence type="ECO:0000256" key="3">
    <source>
        <dbReference type="ARBA" id="ARBA00022527"/>
    </source>
</evidence>
<evidence type="ECO:0000256" key="11">
    <source>
        <dbReference type="ARBA" id="ARBA00047899"/>
    </source>
</evidence>
<feature type="domain" description="Protein kinase" evidence="14">
    <location>
        <begin position="1"/>
        <end position="170"/>
    </location>
</feature>
<dbReference type="InterPro" id="IPR000719">
    <property type="entry name" value="Prot_kinase_dom"/>
</dbReference>
<keyword evidence="16" id="KW-1185">Reference proteome</keyword>
<comment type="catalytic activity">
    <reaction evidence="12">
        <text>L-seryl-[protein] + ATP = O-phospho-L-seryl-[protein] + ADP + H(+)</text>
        <dbReference type="Rhea" id="RHEA:17989"/>
        <dbReference type="Rhea" id="RHEA-COMP:9863"/>
        <dbReference type="Rhea" id="RHEA-COMP:11604"/>
        <dbReference type="ChEBI" id="CHEBI:15378"/>
        <dbReference type="ChEBI" id="CHEBI:29999"/>
        <dbReference type="ChEBI" id="CHEBI:30616"/>
        <dbReference type="ChEBI" id="CHEBI:83421"/>
        <dbReference type="ChEBI" id="CHEBI:456216"/>
        <dbReference type="EC" id="2.7.11.1"/>
    </reaction>
</comment>
<name>A0A1Z3HGS7_9CYAN</name>
<sequence length="398" mass="45145">MDLEKYMRNRGNKPISEKTSLAWLEQIIGILKVIHDQNFLHRDIKPSNIILKPEGELVLIDFGAVREMSQTYAIKSTGTFVCSLGYTSPEQQTSKAIPQSDFFALGRTFVFLLTGKEIKDLELDETAKELIWQEHAMQISERLIRIIDSMVAYAPAKRPSSAEDIIHALESISKKPSPKGQSNSKPYKTNLKPYKTIRKDIYKRVVAFVLDYFMIGSLFVGIAYFFFHEALLNEFHDPLWLIYLGFPVILGVSFVGNVFDDGGYLFVWPFPFFFMLFVFAYPIFSENSKAMGTLGKSIVGLKVLRVDLKKASKLQIWFRTTLKFLYSIYIGGSFLFFIPAVIQDFGEKLREPSPRSSAAMLLGCVWLISTLVSLKPLVSGGRLIHDIVSGTLVVSRKK</sequence>
<gene>
    <name evidence="15" type="ORF">XM38_003970</name>
</gene>
<keyword evidence="9 13" id="KW-1133">Transmembrane helix</keyword>
<dbReference type="SMART" id="SM00220">
    <property type="entry name" value="S_TKc"/>
    <property type="match status" value="1"/>
</dbReference>
<dbReference type="Proteomes" id="UP000191901">
    <property type="component" value="Chromosome"/>
</dbReference>
<dbReference type="EC" id="2.7.11.1" evidence="2"/>
<evidence type="ECO:0000256" key="7">
    <source>
        <dbReference type="ARBA" id="ARBA00022777"/>
    </source>
</evidence>
<proteinExistence type="predicted"/>
<evidence type="ECO:0000256" key="9">
    <source>
        <dbReference type="ARBA" id="ARBA00022989"/>
    </source>
</evidence>
<dbReference type="Pfam" id="PF00069">
    <property type="entry name" value="Pkinase"/>
    <property type="match status" value="1"/>
</dbReference>
<evidence type="ECO:0000256" key="12">
    <source>
        <dbReference type="ARBA" id="ARBA00048679"/>
    </source>
</evidence>
<dbReference type="InterPro" id="IPR011009">
    <property type="entry name" value="Kinase-like_dom_sf"/>
</dbReference>
<comment type="subcellular location">
    <subcellularLocation>
        <location evidence="1">Membrane</location>
        <topology evidence="1">Multi-pass membrane protein</topology>
    </subcellularLocation>
</comment>
<evidence type="ECO:0000313" key="16">
    <source>
        <dbReference type="Proteomes" id="UP000191901"/>
    </source>
</evidence>
<feature type="transmembrane region" description="Helical" evidence="13">
    <location>
        <begin position="239"/>
        <end position="259"/>
    </location>
</feature>
<dbReference type="InterPro" id="IPR008271">
    <property type="entry name" value="Ser/Thr_kinase_AS"/>
</dbReference>
<keyword evidence="3" id="KW-0723">Serine/threonine-protein kinase</keyword>
<dbReference type="Gene3D" id="1.10.510.10">
    <property type="entry name" value="Transferase(Phosphotransferase) domain 1"/>
    <property type="match status" value="1"/>
</dbReference>
<keyword evidence="4" id="KW-0808">Transferase</keyword>
<dbReference type="PROSITE" id="PS00108">
    <property type="entry name" value="PROTEIN_KINASE_ST"/>
    <property type="match status" value="1"/>
</dbReference>
<organism evidence="15 16">
    <name type="scientific">Halomicronema hongdechloris C2206</name>
    <dbReference type="NCBI Taxonomy" id="1641165"/>
    <lineage>
        <taxon>Bacteria</taxon>
        <taxon>Bacillati</taxon>
        <taxon>Cyanobacteriota</taxon>
        <taxon>Cyanophyceae</taxon>
        <taxon>Nodosilineales</taxon>
        <taxon>Nodosilineaceae</taxon>
        <taxon>Halomicronema</taxon>
    </lineage>
</organism>
<dbReference type="PROSITE" id="PS50011">
    <property type="entry name" value="PROTEIN_KINASE_DOM"/>
    <property type="match status" value="1"/>
</dbReference>
<protein>
    <recommendedName>
        <fullName evidence="2">non-specific serine/threonine protein kinase</fullName>
        <ecNumber evidence="2">2.7.11.1</ecNumber>
    </recommendedName>
</protein>
<keyword evidence="6" id="KW-0547">Nucleotide-binding</keyword>
<feature type="transmembrane region" description="Helical" evidence="13">
    <location>
        <begin position="324"/>
        <end position="346"/>
    </location>
</feature>
<dbReference type="KEGG" id="hhg:XM38_003970"/>
<evidence type="ECO:0000259" key="14">
    <source>
        <dbReference type="PROSITE" id="PS50011"/>
    </source>
</evidence>
<evidence type="ECO:0000256" key="2">
    <source>
        <dbReference type="ARBA" id="ARBA00012513"/>
    </source>
</evidence>
<dbReference type="GO" id="GO:0005524">
    <property type="term" value="F:ATP binding"/>
    <property type="evidence" value="ECO:0007669"/>
    <property type="project" value="UniProtKB-KW"/>
</dbReference>
<evidence type="ECO:0000313" key="15">
    <source>
        <dbReference type="EMBL" id="ASC69470.1"/>
    </source>
</evidence>